<reference evidence="1" key="1">
    <citation type="journal article" date="2023" name="IScience">
        <title>Live-bearing cockroach genome reveals convergent evolutionary mechanisms linked to viviparity in insects and beyond.</title>
        <authorList>
            <person name="Fouks B."/>
            <person name="Harrison M.C."/>
            <person name="Mikhailova A.A."/>
            <person name="Marchal E."/>
            <person name="English S."/>
            <person name="Carruthers M."/>
            <person name="Jennings E.C."/>
            <person name="Chiamaka E.L."/>
            <person name="Frigard R.A."/>
            <person name="Pippel M."/>
            <person name="Attardo G.M."/>
            <person name="Benoit J.B."/>
            <person name="Bornberg-Bauer E."/>
            <person name="Tobe S.S."/>
        </authorList>
    </citation>
    <scope>NUCLEOTIDE SEQUENCE</scope>
    <source>
        <strain evidence="1">Stay&amp;Tobe</strain>
    </source>
</reference>
<dbReference type="Proteomes" id="UP001233999">
    <property type="component" value="Unassembled WGS sequence"/>
</dbReference>
<proteinExistence type="predicted"/>
<dbReference type="AlphaFoldDB" id="A0AAD8E375"/>
<feature type="non-terminal residue" evidence="1">
    <location>
        <position position="1"/>
    </location>
</feature>
<protein>
    <submittedName>
        <fullName evidence="1">Uncharacterized protein</fullName>
    </submittedName>
</protein>
<gene>
    <name evidence="1" type="ORF">L9F63_007921</name>
</gene>
<reference evidence="1" key="2">
    <citation type="submission" date="2023-05" db="EMBL/GenBank/DDBJ databases">
        <authorList>
            <person name="Fouks B."/>
        </authorList>
    </citation>
    <scope>NUCLEOTIDE SEQUENCE</scope>
    <source>
        <strain evidence="1">Stay&amp;Tobe</strain>
        <tissue evidence="1">Testes</tissue>
    </source>
</reference>
<comment type="caution">
    <text evidence="1">The sequence shown here is derived from an EMBL/GenBank/DDBJ whole genome shotgun (WGS) entry which is preliminary data.</text>
</comment>
<sequence>FISDVTFLCTVPHISTVANDILDHDPSHLFGFFLIMATLTPSARPVRNAKH</sequence>
<accession>A0AAD8E375</accession>
<keyword evidence="2" id="KW-1185">Reference proteome</keyword>
<feature type="non-terminal residue" evidence="1">
    <location>
        <position position="51"/>
    </location>
</feature>
<name>A0AAD8E375_DIPPU</name>
<organism evidence="1 2">
    <name type="scientific">Diploptera punctata</name>
    <name type="common">Pacific beetle cockroach</name>
    <dbReference type="NCBI Taxonomy" id="6984"/>
    <lineage>
        <taxon>Eukaryota</taxon>
        <taxon>Metazoa</taxon>
        <taxon>Ecdysozoa</taxon>
        <taxon>Arthropoda</taxon>
        <taxon>Hexapoda</taxon>
        <taxon>Insecta</taxon>
        <taxon>Pterygota</taxon>
        <taxon>Neoptera</taxon>
        <taxon>Polyneoptera</taxon>
        <taxon>Dictyoptera</taxon>
        <taxon>Blattodea</taxon>
        <taxon>Blaberoidea</taxon>
        <taxon>Blaberidae</taxon>
        <taxon>Diplopterinae</taxon>
        <taxon>Diploptera</taxon>
    </lineage>
</organism>
<dbReference type="EMBL" id="JASPKZ010010253">
    <property type="protein sequence ID" value="KAJ9574902.1"/>
    <property type="molecule type" value="Genomic_DNA"/>
</dbReference>
<evidence type="ECO:0000313" key="1">
    <source>
        <dbReference type="EMBL" id="KAJ9574902.1"/>
    </source>
</evidence>
<evidence type="ECO:0000313" key="2">
    <source>
        <dbReference type="Proteomes" id="UP001233999"/>
    </source>
</evidence>